<evidence type="ECO:0000256" key="8">
    <source>
        <dbReference type="PIRNR" id="PIRNR038996"/>
    </source>
</evidence>
<evidence type="ECO:0000256" key="7">
    <source>
        <dbReference type="ARBA" id="ARBA00023231"/>
    </source>
</evidence>
<evidence type="ECO:0000256" key="4">
    <source>
        <dbReference type="ARBA" id="ARBA00022630"/>
    </source>
</evidence>
<keyword evidence="6 8" id="KW-0249">Electron transport</keyword>
<sequence>MANIGIFFGSSTGTTEDVAVRVADRLNVSQSDVHNVASADAAAADAYDVLILGSSTWGDGELQDDWIDFIEKLKSHVSGKKVAFFGCGDGDSYDTTFCDAIGLLYDELQGTGATFVGAYAPEGYSYTDSKAERDGKLVGLCLDEVNYPEESDARMDKWIAALDAAI</sequence>
<dbReference type="PIRSF" id="PIRSF038996">
    <property type="entry name" value="FldA"/>
    <property type="match status" value="1"/>
</dbReference>
<evidence type="ECO:0000256" key="2">
    <source>
        <dbReference type="ARBA" id="ARBA00005267"/>
    </source>
</evidence>
<dbReference type="InterPro" id="IPR001226">
    <property type="entry name" value="Flavodoxin_CS"/>
</dbReference>
<comment type="similarity">
    <text evidence="2 8">Belongs to the flavodoxin family.</text>
</comment>
<proteinExistence type="inferred from homology"/>
<evidence type="ECO:0000256" key="5">
    <source>
        <dbReference type="ARBA" id="ARBA00022643"/>
    </source>
</evidence>
<dbReference type="Pfam" id="PF00258">
    <property type="entry name" value="Flavodoxin_1"/>
    <property type="match status" value="1"/>
</dbReference>
<gene>
    <name evidence="10" type="ORF">HQ43_09140</name>
</gene>
<reference evidence="10 11" key="1">
    <citation type="submission" date="2014-08" db="EMBL/GenBank/DDBJ databases">
        <title>Porphyromonas canoris strain:OH2762 Genome sequencing.</title>
        <authorList>
            <person name="Wallis C."/>
            <person name="Deusch O."/>
            <person name="O'Flynn C."/>
            <person name="Davis I."/>
            <person name="Jospin G."/>
            <person name="Darling A.E."/>
            <person name="Coil D.A."/>
            <person name="Alexiev A."/>
            <person name="Horsfall A."/>
            <person name="Kirkwood N."/>
            <person name="Harris S."/>
            <person name="Eisen J.A."/>
        </authorList>
    </citation>
    <scope>NUCLEOTIDE SEQUENCE [LARGE SCALE GENOMIC DNA]</scope>
    <source>
        <strain evidence="11">COT-108 OH2762</strain>
    </source>
</reference>
<dbReference type="Gene3D" id="3.40.50.360">
    <property type="match status" value="1"/>
</dbReference>
<comment type="function">
    <text evidence="8">Low-potential electron donor to a number of redox enzymes.</text>
</comment>
<dbReference type="PANTHER" id="PTHR42809">
    <property type="entry name" value="FLAVODOXIN 2"/>
    <property type="match status" value="1"/>
</dbReference>
<accession>A0ABR4XLB8</accession>
<dbReference type="InterPro" id="IPR001094">
    <property type="entry name" value="Flavdoxin-like"/>
</dbReference>
<dbReference type="InterPro" id="IPR029039">
    <property type="entry name" value="Flavoprotein-like_sf"/>
</dbReference>
<evidence type="ECO:0000256" key="6">
    <source>
        <dbReference type="ARBA" id="ARBA00022982"/>
    </source>
</evidence>
<keyword evidence="7" id="KW-0535">Nitrogen fixation</keyword>
<evidence type="ECO:0000256" key="1">
    <source>
        <dbReference type="ARBA" id="ARBA00001917"/>
    </source>
</evidence>
<comment type="cofactor">
    <cofactor evidence="1 8">
        <name>FMN</name>
        <dbReference type="ChEBI" id="CHEBI:58210"/>
    </cofactor>
</comment>
<dbReference type="NCBIfam" id="TIGR01752">
    <property type="entry name" value="flav_long"/>
    <property type="match status" value="1"/>
</dbReference>
<evidence type="ECO:0000259" key="9">
    <source>
        <dbReference type="PROSITE" id="PS50902"/>
    </source>
</evidence>
<protein>
    <recommendedName>
        <fullName evidence="8">Flavodoxin</fullName>
    </recommendedName>
</protein>
<dbReference type="SUPFAM" id="SSF52218">
    <property type="entry name" value="Flavoproteins"/>
    <property type="match status" value="1"/>
</dbReference>
<dbReference type="NCBIfam" id="NF006739">
    <property type="entry name" value="PRK09267.1-5"/>
    <property type="match status" value="1"/>
</dbReference>
<evidence type="ECO:0000313" key="10">
    <source>
        <dbReference type="EMBL" id="KGN92176.1"/>
    </source>
</evidence>
<dbReference type="InterPro" id="IPR008254">
    <property type="entry name" value="Flavodoxin/NO_synth"/>
</dbReference>
<organism evidence="10 11">
    <name type="scientific">Porphyromonas canoris</name>
    <dbReference type="NCBI Taxonomy" id="36875"/>
    <lineage>
        <taxon>Bacteria</taxon>
        <taxon>Pseudomonadati</taxon>
        <taxon>Bacteroidota</taxon>
        <taxon>Bacteroidia</taxon>
        <taxon>Bacteroidales</taxon>
        <taxon>Porphyromonadaceae</taxon>
        <taxon>Porphyromonas</taxon>
    </lineage>
</organism>
<dbReference type="RefSeq" id="WP_036792253.1">
    <property type="nucleotide sequence ID" value="NZ_JQZV01000013.1"/>
</dbReference>
<dbReference type="PRINTS" id="PR00369">
    <property type="entry name" value="FLAVODOXIN"/>
</dbReference>
<evidence type="ECO:0000313" key="11">
    <source>
        <dbReference type="Proteomes" id="UP000030101"/>
    </source>
</evidence>
<dbReference type="PANTHER" id="PTHR42809:SF1">
    <property type="entry name" value="FLAVODOXIN 1"/>
    <property type="match status" value="1"/>
</dbReference>
<dbReference type="EMBL" id="JQZV01000013">
    <property type="protein sequence ID" value="KGN92176.1"/>
    <property type="molecule type" value="Genomic_DNA"/>
</dbReference>
<dbReference type="InterPro" id="IPR050619">
    <property type="entry name" value="Flavodoxin"/>
</dbReference>
<name>A0ABR4XLB8_9PORP</name>
<dbReference type="Proteomes" id="UP000030101">
    <property type="component" value="Unassembled WGS sequence"/>
</dbReference>
<dbReference type="InterPro" id="IPR010086">
    <property type="entry name" value="Flavodoxin_lc"/>
</dbReference>
<evidence type="ECO:0000256" key="3">
    <source>
        <dbReference type="ARBA" id="ARBA00022448"/>
    </source>
</evidence>
<feature type="domain" description="Flavodoxin-like" evidence="9">
    <location>
        <begin position="4"/>
        <end position="163"/>
    </location>
</feature>
<dbReference type="PROSITE" id="PS00201">
    <property type="entry name" value="FLAVODOXIN"/>
    <property type="match status" value="1"/>
</dbReference>
<keyword evidence="11" id="KW-1185">Reference proteome</keyword>
<keyword evidence="3 8" id="KW-0813">Transport</keyword>
<dbReference type="PROSITE" id="PS50902">
    <property type="entry name" value="FLAVODOXIN_LIKE"/>
    <property type="match status" value="1"/>
</dbReference>
<keyword evidence="5 8" id="KW-0288">FMN</keyword>
<keyword evidence="4 8" id="KW-0285">Flavoprotein</keyword>
<comment type="caution">
    <text evidence="10">The sequence shown here is derived from an EMBL/GenBank/DDBJ whole genome shotgun (WGS) entry which is preliminary data.</text>
</comment>